<dbReference type="SUPFAM" id="SSF51695">
    <property type="entry name" value="PLC-like phosphodiesterases"/>
    <property type="match status" value="1"/>
</dbReference>
<dbReference type="PANTHER" id="PTHR46320:SF1">
    <property type="entry name" value="GLYCEROPHOSPHODIESTER PHOSPHODIESTERASE 1"/>
    <property type="match status" value="1"/>
</dbReference>
<dbReference type="GO" id="GO:0005886">
    <property type="term" value="C:plasma membrane"/>
    <property type="evidence" value="ECO:0007669"/>
    <property type="project" value="TreeGrafter"/>
</dbReference>
<dbReference type="eggNOG" id="KOG2258">
    <property type="taxonomic scope" value="Eukaryota"/>
</dbReference>
<proteinExistence type="inferred from homology"/>
<accession>H3B264</accession>
<dbReference type="Gene3D" id="3.20.20.190">
    <property type="entry name" value="Phosphatidylinositol (PI) phosphodiesterase"/>
    <property type="match status" value="1"/>
</dbReference>
<keyword evidence="2" id="KW-0812">Transmembrane</keyword>
<dbReference type="InterPro" id="IPR017946">
    <property type="entry name" value="PLC-like_Pdiesterase_TIM-brl"/>
</dbReference>
<dbReference type="PANTHER" id="PTHR46320">
    <property type="entry name" value="GLYCEROPHOSPHODIESTER PHOSPHODIESTERASE 1"/>
    <property type="match status" value="1"/>
</dbReference>
<evidence type="ECO:0000256" key="1">
    <source>
        <dbReference type="ARBA" id="ARBA00007277"/>
    </source>
</evidence>
<comment type="similarity">
    <text evidence="1">Belongs to the glycerophosphoryl diester phosphodiesterase family.</text>
</comment>
<evidence type="ECO:0000313" key="4">
    <source>
        <dbReference type="Ensembl" id="ENSLACP00000015985.1"/>
    </source>
</evidence>
<dbReference type="GO" id="GO:0008889">
    <property type="term" value="F:glycerophosphodiester phosphodiesterase activity"/>
    <property type="evidence" value="ECO:0007669"/>
    <property type="project" value="TreeGrafter"/>
</dbReference>
<dbReference type="GO" id="GO:0006580">
    <property type="term" value="P:ethanolamine metabolic process"/>
    <property type="evidence" value="ECO:0007669"/>
    <property type="project" value="TreeGrafter"/>
</dbReference>
<gene>
    <name evidence="4" type="primary">GDE1</name>
</gene>
<dbReference type="GO" id="GO:0070291">
    <property type="term" value="P:N-acylethanolamine metabolic process"/>
    <property type="evidence" value="ECO:0007669"/>
    <property type="project" value="TreeGrafter"/>
</dbReference>
<dbReference type="Proteomes" id="UP000008672">
    <property type="component" value="Unassembled WGS sequence"/>
</dbReference>
<sequence length="329" mass="38108">MMLLTEYMLTPFTIAFAVSLLLSRNPVYSSALIAFLYTFLQLFKFQPVPSCRAMQVLHPWGKVAQIAHRAAAHDAPENTLAAIRKAAQNGATAVELDLEFTADGVPILMHDETVDRTTDGSGPLSQLTYRDLLKLNPAAKHRLSRTEFTPPPLVDPFSPFYERMNFLFIYFFLKGGSNLPPRPLYDFTYFFPKIFLFLIYCVFSFFLFLQVRQADTNIVTALTHRPWSLSHLGDNQTRFSTYWVHYWYVLMDIILDWTLHTILWDFCGISAFLMQKNYISPDYIRYWAERGVEVVAWTVNTSPEKNYYESVLHCNYITDSLLEDCAPNY</sequence>
<evidence type="ECO:0000313" key="5">
    <source>
        <dbReference type="Proteomes" id="UP000008672"/>
    </source>
</evidence>
<dbReference type="Pfam" id="PF03009">
    <property type="entry name" value="GDPD"/>
    <property type="match status" value="1"/>
</dbReference>
<dbReference type="EMBL" id="AFYH01104018">
    <property type="status" value="NOT_ANNOTATED_CDS"/>
    <property type="molecule type" value="Genomic_DNA"/>
</dbReference>
<organism evidence="4 5">
    <name type="scientific">Latimeria chalumnae</name>
    <name type="common">Coelacanth</name>
    <dbReference type="NCBI Taxonomy" id="7897"/>
    <lineage>
        <taxon>Eukaryota</taxon>
        <taxon>Metazoa</taxon>
        <taxon>Chordata</taxon>
        <taxon>Craniata</taxon>
        <taxon>Vertebrata</taxon>
        <taxon>Euteleostomi</taxon>
        <taxon>Coelacanthiformes</taxon>
        <taxon>Coelacanthidae</taxon>
        <taxon>Latimeria</taxon>
    </lineage>
</organism>
<reference evidence="4" key="2">
    <citation type="submission" date="2025-08" db="UniProtKB">
        <authorList>
            <consortium name="Ensembl"/>
        </authorList>
    </citation>
    <scope>IDENTIFICATION</scope>
</reference>
<dbReference type="AlphaFoldDB" id="H3B264"/>
<dbReference type="FunCoup" id="H3B264">
    <property type="interactions" value="544"/>
</dbReference>
<dbReference type="GO" id="GO:0006644">
    <property type="term" value="P:phospholipid metabolic process"/>
    <property type="evidence" value="ECO:0007669"/>
    <property type="project" value="TreeGrafter"/>
</dbReference>
<evidence type="ECO:0000256" key="2">
    <source>
        <dbReference type="SAM" id="Phobius"/>
    </source>
</evidence>
<dbReference type="InParanoid" id="H3B264"/>
<dbReference type="STRING" id="7897.ENSLACP00000015985"/>
<dbReference type="InterPro" id="IPR030395">
    <property type="entry name" value="GP_PDE_dom"/>
</dbReference>
<dbReference type="GeneTree" id="ENSGT00510000047820"/>
<dbReference type="EMBL" id="AFYH01104019">
    <property type="status" value="NOT_ANNOTATED_CDS"/>
    <property type="molecule type" value="Genomic_DNA"/>
</dbReference>
<dbReference type="PROSITE" id="PS51704">
    <property type="entry name" value="GP_PDE"/>
    <property type="match status" value="1"/>
</dbReference>
<feature type="transmembrane region" description="Helical" evidence="2">
    <location>
        <begin position="189"/>
        <end position="209"/>
    </location>
</feature>
<protein>
    <submittedName>
        <fullName evidence="4">Glycerophosphodiester phosphodiesterase 1</fullName>
    </submittedName>
</protein>
<reference evidence="4" key="3">
    <citation type="submission" date="2025-09" db="UniProtKB">
        <authorList>
            <consortium name="Ensembl"/>
        </authorList>
    </citation>
    <scope>IDENTIFICATION</scope>
</reference>
<dbReference type="Bgee" id="ENSLACG00000014075">
    <property type="expression patterns" value="Expressed in post-anal tail muscle and 3 other cell types or tissues"/>
</dbReference>
<keyword evidence="2" id="KW-0472">Membrane</keyword>
<name>H3B264_LATCH</name>
<feature type="domain" description="GP-PDE" evidence="3">
    <location>
        <begin position="63"/>
        <end position="329"/>
    </location>
</feature>
<evidence type="ECO:0000259" key="3">
    <source>
        <dbReference type="PROSITE" id="PS51704"/>
    </source>
</evidence>
<dbReference type="HOGENOM" id="CLU_030006_2_1_1"/>
<dbReference type="OMA" id="LXATDAL"/>
<dbReference type="Ensembl" id="ENSLACT00000016096.1">
    <property type="protein sequence ID" value="ENSLACP00000015985.1"/>
    <property type="gene ID" value="ENSLACG00000014075.1"/>
</dbReference>
<keyword evidence="5" id="KW-1185">Reference proteome</keyword>
<reference evidence="5" key="1">
    <citation type="submission" date="2011-08" db="EMBL/GenBank/DDBJ databases">
        <title>The draft genome of Latimeria chalumnae.</title>
        <authorList>
            <person name="Di Palma F."/>
            <person name="Alfoldi J."/>
            <person name="Johnson J."/>
            <person name="Berlin A."/>
            <person name="Gnerre S."/>
            <person name="Jaffe D."/>
            <person name="MacCallum I."/>
            <person name="Young S."/>
            <person name="Walker B.J."/>
            <person name="Lander E."/>
            <person name="Lindblad-Toh K."/>
        </authorList>
    </citation>
    <scope>NUCLEOTIDE SEQUENCE [LARGE SCALE GENOMIC DNA]</scope>
    <source>
        <strain evidence="5">Wild caught</strain>
    </source>
</reference>
<keyword evidence="2" id="KW-1133">Transmembrane helix</keyword>